<dbReference type="PROSITE" id="PS00028">
    <property type="entry name" value="ZINC_FINGER_C2H2_1"/>
    <property type="match status" value="2"/>
</dbReference>
<proteinExistence type="inferred from homology"/>
<evidence type="ECO:0000256" key="10">
    <source>
        <dbReference type="ARBA" id="ARBA00038474"/>
    </source>
</evidence>
<feature type="domain" description="C2H2-type" evidence="14">
    <location>
        <begin position="6"/>
        <end position="33"/>
    </location>
</feature>
<keyword evidence="13" id="KW-0812">Transmembrane</keyword>
<dbReference type="FunFam" id="3.30.160.60:FF:000215">
    <property type="entry name" value="Spalt-like transcription factor 3"/>
    <property type="match status" value="1"/>
</dbReference>
<comment type="subcellular location">
    <subcellularLocation>
        <location evidence="1">Nucleus</location>
    </subcellularLocation>
</comment>
<dbReference type="Ensembl" id="ENSACOT00000006097.1">
    <property type="protein sequence ID" value="ENSACOP00000005885.1"/>
    <property type="gene ID" value="ENSACOG00000004119.1"/>
</dbReference>
<keyword evidence="9" id="KW-0539">Nucleus</keyword>
<dbReference type="InterPro" id="IPR013087">
    <property type="entry name" value="Znf_C2H2_type"/>
</dbReference>
<keyword evidence="13" id="KW-1133">Transmembrane helix</keyword>
<dbReference type="GO" id="GO:0000978">
    <property type="term" value="F:RNA polymerase II cis-regulatory region sequence-specific DNA binding"/>
    <property type="evidence" value="ECO:0007669"/>
    <property type="project" value="TreeGrafter"/>
</dbReference>
<reference evidence="15" key="1">
    <citation type="submission" date="2025-08" db="UniProtKB">
        <authorList>
            <consortium name="Ensembl"/>
        </authorList>
    </citation>
    <scope>IDENTIFICATION</scope>
</reference>
<evidence type="ECO:0000256" key="1">
    <source>
        <dbReference type="ARBA" id="ARBA00004123"/>
    </source>
</evidence>
<feature type="compositionally biased region" description="Polar residues" evidence="12">
    <location>
        <begin position="186"/>
        <end position="223"/>
    </location>
</feature>
<evidence type="ECO:0000256" key="4">
    <source>
        <dbReference type="ARBA" id="ARBA00022771"/>
    </source>
</evidence>
<keyword evidence="6" id="KW-0805">Transcription regulation</keyword>
<evidence type="ECO:0000313" key="15">
    <source>
        <dbReference type="Ensembl" id="ENSACOP00000005885.1"/>
    </source>
</evidence>
<evidence type="ECO:0000256" key="13">
    <source>
        <dbReference type="SAM" id="Phobius"/>
    </source>
</evidence>
<feature type="domain" description="C2H2-type" evidence="14">
    <location>
        <begin position="288"/>
        <end position="315"/>
    </location>
</feature>
<evidence type="ECO:0000256" key="3">
    <source>
        <dbReference type="ARBA" id="ARBA00022737"/>
    </source>
</evidence>
<feature type="transmembrane region" description="Helical" evidence="13">
    <location>
        <begin position="364"/>
        <end position="385"/>
    </location>
</feature>
<dbReference type="Gene3D" id="3.30.160.60">
    <property type="entry name" value="Classic Zinc Finger"/>
    <property type="match status" value="4"/>
</dbReference>
<dbReference type="PROSITE" id="PS50157">
    <property type="entry name" value="ZINC_FINGER_C2H2_2"/>
    <property type="match status" value="3"/>
</dbReference>
<evidence type="ECO:0000256" key="5">
    <source>
        <dbReference type="ARBA" id="ARBA00022833"/>
    </source>
</evidence>
<dbReference type="Pfam" id="PF12874">
    <property type="entry name" value="zf-met"/>
    <property type="match status" value="1"/>
</dbReference>
<dbReference type="InterPro" id="IPR036236">
    <property type="entry name" value="Znf_C2H2_sf"/>
</dbReference>
<protein>
    <recommendedName>
        <fullName evidence="14">C2H2-type domain-containing protein</fullName>
    </recommendedName>
</protein>
<keyword evidence="8" id="KW-0804">Transcription</keyword>
<feature type="domain" description="C2H2-type" evidence="14">
    <location>
        <begin position="316"/>
        <end position="346"/>
    </location>
</feature>
<dbReference type="GO" id="GO:0005634">
    <property type="term" value="C:nucleus"/>
    <property type="evidence" value="ECO:0007669"/>
    <property type="project" value="UniProtKB-SubCell"/>
</dbReference>
<evidence type="ECO:0000256" key="12">
    <source>
        <dbReference type="SAM" id="MobiDB-lite"/>
    </source>
</evidence>
<keyword evidence="5" id="KW-0862">Zinc</keyword>
<dbReference type="Proteomes" id="UP000694522">
    <property type="component" value="Unplaced"/>
</dbReference>
<feature type="region of interest" description="Disordered" evidence="12">
    <location>
        <begin position="181"/>
        <end position="232"/>
    </location>
</feature>
<evidence type="ECO:0000256" key="8">
    <source>
        <dbReference type="ARBA" id="ARBA00023163"/>
    </source>
</evidence>
<keyword evidence="4 11" id="KW-0863">Zinc-finger</keyword>
<dbReference type="AlphaFoldDB" id="A0A8B9F7D0"/>
<dbReference type="SUPFAM" id="SSF57667">
    <property type="entry name" value="beta-beta-alpha zinc fingers"/>
    <property type="match status" value="3"/>
</dbReference>
<comment type="similarity">
    <text evidence="10">Belongs to the sal C2H2-type zinc-finger protein family.</text>
</comment>
<evidence type="ECO:0000256" key="2">
    <source>
        <dbReference type="ARBA" id="ARBA00022723"/>
    </source>
</evidence>
<evidence type="ECO:0000256" key="9">
    <source>
        <dbReference type="ARBA" id="ARBA00023242"/>
    </source>
</evidence>
<organism evidence="15 16">
    <name type="scientific">Amazona collaria</name>
    <name type="common">yellow-billed parrot</name>
    <dbReference type="NCBI Taxonomy" id="241587"/>
    <lineage>
        <taxon>Eukaryota</taxon>
        <taxon>Metazoa</taxon>
        <taxon>Chordata</taxon>
        <taxon>Craniata</taxon>
        <taxon>Vertebrata</taxon>
        <taxon>Euteleostomi</taxon>
        <taxon>Archelosauria</taxon>
        <taxon>Archosauria</taxon>
        <taxon>Dinosauria</taxon>
        <taxon>Saurischia</taxon>
        <taxon>Theropoda</taxon>
        <taxon>Coelurosauria</taxon>
        <taxon>Aves</taxon>
        <taxon>Neognathae</taxon>
        <taxon>Neoaves</taxon>
        <taxon>Telluraves</taxon>
        <taxon>Australaves</taxon>
        <taxon>Psittaciformes</taxon>
        <taxon>Psittacidae</taxon>
        <taxon>Amazona</taxon>
    </lineage>
</organism>
<dbReference type="PANTHER" id="PTHR23233">
    <property type="entry name" value="SAL-LIKE PROTEIN"/>
    <property type="match status" value="1"/>
</dbReference>
<dbReference type="PANTHER" id="PTHR23233:SF51">
    <property type="entry name" value="SAL-LIKE PROTEIN 1"/>
    <property type="match status" value="1"/>
</dbReference>
<sequence>MGERPFKCNVCGNRFSTKGNLKVHFQCHKEKYPHIQMYLQPVPEHFDSIPTSTGVPYGMSILPEKPVTSWLDSKPVLSTLMTSQHIRMYMGGQIPNTPVTENYPESMESDMGSFDDKNVEDIDNFSDENMEDCPENSLSSSPLPLEMSGVAALENQMMMINAGLAEQLQANLKSVENGSVEGGVLTNDSSSVGGDMESQSAVSPAVSESTSSMQALSPSNSTNDYHKSPSIEEKPVRALPSQFANSLSPTPASSGGLDLTSSNTEKIIKEEFLSMLFPFRDRDKFKNTTCDICGKTFACQSALDIHYRSHTKERPFICTVCSCGFSTKGNLNALQIHERTHTGEKPFACTICGRAFTTKGNLKVLYPLALLRFHFLLAAAFLFSFYFLHLLLLQAVVPLGICGVTNGVFSQLW</sequence>
<evidence type="ECO:0000313" key="16">
    <source>
        <dbReference type="Proteomes" id="UP000694522"/>
    </source>
</evidence>
<reference evidence="15" key="2">
    <citation type="submission" date="2025-09" db="UniProtKB">
        <authorList>
            <consortium name="Ensembl"/>
        </authorList>
    </citation>
    <scope>IDENTIFICATION</scope>
</reference>
<dbReference type="FunFam" id="3.30.160.60:FF:000130">
    <property type="entry name" value="Spalt-like transcription factor 4"/>
    <property type="match status" value="1"/>
</dbReference>
<dbReference type="FunFam" id="3.30.160.60:FF:000708">
    <property type="entry name" value="Sal-like protein 1"/>
    <property type="match status" value="1"/>
</dbReference>
<dbReference type="InterPro" id="IPR051565">
    <property type="entry name" value="Sal_C2H2-zinc-finger"/>
</dbReference>
<keyword evidence="13" id="KW-0472">Membrane</keyword>
<dbReference type="SMART" id="SM00355">
    <property type="entry name" value="ZnF_C2H2"/>
    <property type="match status" value="3"/>
</dbReference>
<accession>A0A8B9F7D0</accession>
<keyword evidence="2" id="KW-0479">Metal-binding</keyword>
<evidence type="ECO:0000256" key="6">
    <source>
        <dbReference type="ARBA" id="ARBA00023015"/>
    </source>
</evidence>
<evidence type="ECO:0000256" key="11">
    <source>
        <dbReference type="PROSITE-ProRule" id="PRU00042"/>
    </source>
</evidence>
<dbReference type="Pfam" id="PF00096">
    <property type="entry name" value="zf-C2H2"/>
    <property type="match status" value="2"/>
</dbReference>
<dbReference type="FunFam" id="3.30.160.60:FF:000446">
    <property type="entry name" value="Zinc finger protein"/>
    <property type="match status" value="1"/>
</dbReference>
<keyword evidence="16" id="KW-1185">Reference proteome</keyword>
<keyword evidence="7" id="KW-0238">DNA-binding</keyword>
<dbReference type="GO" id="GO:0008270">
    <property type="term" value="F:zinc ion binding"/>
    <property type="evidence" value="ECO:0007669"/>
    <property type="project" value="UniProtKB-KW"/>
</dbReference>
<dbReference type="GO" id="GO:0048731">
    <property type="term" value="P:system development"/>
    <property type="evidence" value="ECO:0007669"/>
    <property type="project" value="UniProtKB-ARBA"/>
</dbReference>
<evidence type="ECO:0000256" key="7">
    <source>
        <dbReference type="ARBA" id="ARBA00023125"/>
    </source>
</evidence>
<evidence type="ECO:0000259" key="14">
    <source>
        <dbReference type="PROSITE" id="PS50157"/>
    </source>
</evidence>
<keyword evidence="3" id="KW-0677">Repeat</keyword>
<dbReference type="GO" id="GO:0000981">
    <property type="term" value="F:DNA-binding transcription factor activity, RNA polymerase II-specific"/>
    <property type="evidence" value="ECO:0007669"/>
    <property type="project" value="TreeGrafter"/>
</dbReference>
<name>A0A8B9F7D0_9PSIT</name>